<evidence type="ECO:0008006" key="12">
    <source>
        <dbReference type="Google" id="ProtNLM"/>
    </source>
</evidence>
<dbReference type="OrthoDB" id="3934656at2759"/>
<dbReference type="AlphaFoldDB" id="A0A2K0UUU9"/>
<proteinExistence type="inferred from homology"/>
<dbReference type="PRINTS" id="PR00385">
    <property type="entry name" value="P450"/>
</dbReference>
<gene>
    <name evidence="10" type="ORF">FNYG_13702</name>
</gene>
<sequence length="491" mass="56173">MAAPFLERSLTWLPYFISALFTWFILSSIVSWYRLRHIPGPFFAKFSYIWVAYITITGTQHDHLVNLNRRYGPIVRVGPNEVLVDDPDLIRKVSSTKNTYTKGNWYLGSRFNPYHDPMFQITDPVQHDRLKSKLSPAYSGRDAPNLEAVVNKQVGNLIQLIKEKYISTQGDYRPMEGTRVSRLFALDVISNLSLGQEFGYLKADSDFHGIVKALNEHLLIMTLATDIPWLRNLIFSPMFLKLFGPTENDTKGIGPLMKVANTIVRDRYAPKADDQRDMLGSFKRHGLRLEECQSESLFMFLAGSETTASVIRVILLYIVASPHIYQRLKQEMTEAISEGRASSPITDIESRQLPYLQGVIYEGIRIRPATKTMHGKYIPPGTSIGINASSLLRSEALFGPDPQVFRPERYLEVDKETSAHMKRDVEIVFGYGRWMCAGKPIAFMELNKVIFELLRVFDFQLVEPEVAMKSESYMVFHDERLVLRVTETGHE</sequence>
<dbReference type="GO" id="GO:0016705">
    <property type="term" value="F:oxidoreductase activity, acting on paired donors, with incorporation or reduction of molecular oxygen"/>
    <property type="evidence" value="ECO:0007669"/>
    <property type="project" value="InterPro"/>
</dbReference>
<dbReference type="InterPro" id="IPR002401">
    <property type="entry name" value="Cyt_P450_E_grp-I"/>
</dbReference>
<protein>
    <recommendedName>
        <fullName evidence="12">Pisatin demethylase</fullName>
    </recommendedName>
</protein>
<evidence type="ECO:0000256" key="8">
    <source>
        <dbReference type="PIRSR" id="PIRSR602401-1"/>
    </source>
</evidence>
<reference evidence="10 11" key="1">
    <citation type="submission" date="2017-06" db="EMBL/GenBank/DDBJ databases">
        <title>Genome of Fusarium nygamai isolate CS10214.</title>
        <authorList>
            <person name="Gardiner D.M."/>
            <person name="Obanor F."/>
            <person name="Kazan K."/>
        </authorList>
    </citation>
    <scope>NUCLEOTIDE SEQUENCE [LARGE SCALE GENOMIC DNA]</scope>
    <source>
        <strain evidence="10 11">CS10214</strain>
    </source>
</reference>
<dbReference type="InterPro" id="IPR001128">
    <property type="entry name" value="Cyt_P450"/>
</dbReference>
<keyword evidence="3 8" id="KW-0349">Heme</keyword>
<feature type="binding site" description="axial binding residue" evidence="8">
    <location>
        <position position="436"/>
    </location>
    <ligand>
        <name>heme</name>
        <dbReference type="ChEBI" id="CHEBI:30413"/>
    </ligand>
    <ligandPart>
        <name>Fe</name>
        <dbReference type="ChEBI" id="CHEBI:18248"/>
    </ligandPart>
</feature>
<dbReference type="GO" id="GO:0004497">
    <property type="term" value="F:monooxygenase activity"/>
    <property type="evidence" value="ECO:0007669"/>
    <property type="project" value="UniProtKB-KW"/>
</dbReference>
<dbReference type="Gene3D" id="1.10.630.10">
    <property type="entry name" value="Cytochrome P450"/>
    <property type="match status" value="1"/>
</dbReference>
<accession>A0A2K0UUU9</accession>
<keyword evidence="5" id="KW-0560">Oxidoreductase</keyword>
<name>A0A2K0UUU9_GIBNY</name>
<dbReference type="STRING" id="42673.A0A2K0UUU9"/>
<evidence type="ECO:0000256" key="1">
    <source>
        <dbReference type="ARBA" id="ARBA00001971"/>
    </source>
</evidence>
<dbReference type="InterPro" id="IPR050121">
    <property type="entry name" value="Cytochrome_P450_monoxygenase"/>
</dbReference>
<dbReference type="PANTHER" id="PTHR24305">
    <property type="entry name" value="CYTOCHROME P450"/>
    <property type="match status" value="1"/>
</dbReference>
<dbReference type="EMBL" id="MTQA01000291">
    <property type="protein sequence ID" value="PNP61552.1"/>
    <property type="molecule type" value="Genomic_DNA"/>
</dbReference>
<comment type="cofactor">
    <cofactor evidence="1 8">
        <name>heme</name>
        <dbReference type="ChEBI" id="CHEBI:30413"/>
    </cofactor>
</comment>
<keyword evidence="9" id="KW-0812">Transmembrane</keyword>
<dbReference type="GO" id="GO:0020037">
    <property type="term" value="F:heme binding"/>
    <property type="evidence" value="ECO:0007669"/>
    <property type="project" value="InterPro"/>
</dbReference>
<keyword evidence="4 8" id="KW-0479">Metal-binding</keyword>
<evidence type="ECO:0000256" key="6">
    <source>
        <dbReference type="ARBA" id="ARBA00023004"/>
    </source>
</evidence>
<comment type="caution">
    <text evidence="10">The sequence shown here is derived from an EMBL/GenBank/DDBJ whole genome shotgun (WGS) entry which is preliminary data.</text>
</comment>
<dbReference type="PRINTS" id="PR00463">
    <property type="entry name" value="EP450I"/>
</dbReference>
<organism evidence="10 11">
    <name type="scientific">Gibberella nygamai</name>
    <name type="common">Bean root rot disease fungus</name>
    <name type="synonym">Fusarium nygamai</name>
    <dbReference type="NCBI Taxonomy" id="42673"/>
    <lineage>
        <taxon>Eukaryota</taxon>
        <taxon>Fungi</taxon>
        <taxon>Dikarya</taxon>
        <taxon>Ascomycota</taxon>
        <taxon>Pezizomycotina</taxon>
        <taxon>Sordariomycetes</taxon>
        <taxon>Hypocreomycetidae</taxon>
        <taxon>Hypocreales</taxon>
        <taxon>Nectriaceae</taxon>
        <taxon>Fusarium</taxon>
        <taxon>Fusarium fujikuroi species complex</taxon>
    </lineage>
</organism>
<dbReference type="PANTHER" id="PTHR24305:SF77">
    <property type="entry name" value="CYTOCHROME P450 MONOOXYGENASE"/>
    <property type="match status" value="1"/>
</dbReference>
<keyword evidence="9" id="KW-1133">Transmembrane helix</keyword>
<evidence type="ECO:0000256" key="7">
    <source>
        <dbReference type="ARBA" id="ARBA00023033"/>
    </source>
</evidence>
<feature type="transmembrane region" description="Helical" evidence="9">
    <location>
        <begin position="12"/>
        <end position="35"/>
    </location>
</feature>
<dbReference type="SUPFAM" id="SSF48264">
    <property type="entry name" value="Cytochrome P450"/>
    <property type="match status" value="1"/>
</dbReference>
<comment type="similarity">
    <text evidence="2">Belongs to the cytochrome P450 family.</text>
</comment>
<evidence type="ECO:0000256" key="2">
    <source>
        <dbReference type="ARBA" id="ARBA00010617"/>
    </source>
</evidence>
<keyword evidence="11" id="KW-1185">Reference proteome</keyword>
<keyword evidence="7" id="KW-0503">Monooxygenase</keyword>
<dbReference type="CDD" id="cd11060">
    <property type="entry name" value="CYP57A1-like"/>
    <property type="match status" value="1"/>
</dbReference>
<dbReference type="Pfam" id="PF00067">
    <property type="entry name" value="p450"/>
    <property type="match status" value="1"/>
</dbReference>
<evidence type="ECO:0000313" key="10">
    <source>
        <dbReference type="EMBL" id="PNP61552.1"/>
    </source>
</evidence>
<dbReference type="Proteomes" id="UP000236664">
    <property type="component" value="Unassembled WGS sequence"/>
</dbReference>
<dbReference type="InterPro" id="IPR036396">
    <property type="entry name" value="Cyt_P450_sf"/>
</dbReference>
<dbReference type="GO" id="GO:0005506">
    <property type="term" value="F:iron ion binding"/>
    <property type="evidence" value="ECO:0007669"/>
    <property type="project" value="InterPro"/>
</dbReference>
<evidence type="ECO:0000313" key="11">
    <source>
        <dbReference type="Proteomes" id="UP000236664"/>
    </source>
</evidence>
<evidence type="ECO:0000256" key="3">
    <source>
        <dbReference type="ARBA" id="ARBA00022617"/>
    </source>
</evidence>
<evidence type="ECO:0000256" key="5">
    <source>
        <dbReference type="ARBA" id="ARBA00023002"/>
    </source>
</evidence>
<keyword evidence="6 8" id="KW-0408">Iron</keyword>
<evidence type="ECO:0000256" key="4">
    <source>
        <dbReference type="ARBA" id="ARBA00022723"/>
    </source>
</evidence>
<keyword evidence="9" id="KW-0472">Membrane</keyword>
<evidence type="ECO:0000256" key="9">
    <source>
        <dbReference type="SAM" id="Phobius"/>
    </source>
</evidence>